<protein>
    <recommendedName>
        <fullName evidence="3">Found in mitochondrial proteome protein 51</fullName>
    </recommendedName>
</protein>
<sequence>MSFLVGPVSGALVAGGVYYGFSNLIHTRTEQRQRDIHTLSVRLTETSSLIRAPPSAATRISDRTFSTYVQSRWNQELAYLFVGIGDWDRRAREWGRKVLYGGEDEAVKVKKLS</sequence>
<proteinExistence type="predicted"/>
<reference evidence="1 2" key="1">
    <citation type="journal article" date="2019" name="Nat. Ecol. Evol.">
        <title>Megaphylogeny resolves global patterns of mushroom evolution.</title>
        <authorList>
            <person name="Varga T."/>
            <person name="Krizsan K."/>
            <person name="Foldi C."/>
            <person name="Dima B."/>
            <person name="Sanchez-Garcia M."/>
            <person name="Sanchez-Ramirez S."/>
            <person name="Szollosi G.J."/>
            <person name="Szarkandi J.G."/>
            <person name="Papp V."/>
            <person name="Albert L."/>
            <person name="Andreopoulos W."/>
            <person name="Angelini C."/>
            <person name="Antonin V."/>
            <person name="Barry K.W."/>
            <person name="Bougher N.L."/>
            <person name="Buchanan P."/>
            <person name="Buyck B."/>
            <person name="Bense V."/>
            <person name="Catcheside P."/>
            <person name="Chovatia M."/>
            <person name="Cooper J."/>
            <person name="Damon W."/>
            <person name="Desjardin D."/>
            <person name="Finy P."/>
            <person name="Geml J."/>
            <person name="Haridas S."/>
            <person name="Hughes K."/>
            <person name="Justo A."/>
            <person name="Karasinski D."/>
            <person name="Kautmanova I."/>
            <person name="Kiss B."/>
            <person name="Kocsube S."/>
            <person name="Kotiranta H."/>
            <person name="LaButti K.M."/>
            <person name="Lechner B.E."/>
            <person name="Liimatainen K."/>
            <person name="Lipzen A."/>
            <person name="Lukacs Z."/>
            <person name="Mihaltcheva S."/>
            <person name="Morgado L.N."/>
            <person name="Niskanen T."/>
            <person name="Noordeloos M.E."/>
            <person name="Ohm R.A."/>
            <person name="Ortiz-Santana B."/>
            <person name="Ovrebo C."/>
            <person name="Racz N."/>
            <person name="Riley R."/>
            <person name="Savchenko A."/>
            <person name="Shiryaev A."/>
            <person name="Soop K."/>
            <person name="Spirin V."/>
            <person name="Szebenyi C."/>
            <person name="Tomsovsky M."/>
            <person name="Tulloss R.E."/>
            <person name="Uehling J."/>
            <person name="Grigoriev I.V."/>
            <person name="Vagvolgyi C."/>
            <person name="Papp T."/>
            <person name="Martin F.M."/>
            <person name="Miettinen O."/>
            <person name="Hibbett D.S."/>
            <person name="Nagy L.G."/>
        </authorList>
    </citation>
    <scope>NUCLEOTIDE SEQUENCE [LARGE SCALE GENOMIC DNA]</scope>
    <source>
        <strain evidence="1 2">CBS 166.37</strain>
    </source>
</reference>
<name>A0A5C3LE77_9AGAR</name>
<dbReference type="OrthoDB" id="3351225at2759"/>
<dbReference type="AlphaFoldDB" id="A0A5C3LE77"/>
<gene>
    <name evidence="1" type="ORF">BDQ12DRAFT_729590</name>
</gene>
<evidence type="ECO:0008006" key="3">
    <source>
        <dbReference type="Google" id="ProtNLM"/>
    </source>
</evidence>
<accession>A0A5C3LE77</accession>
<evidence type="ECO:0000313" key="1">
    <source>
        <dbReference type="EMBL" id="TFK31399.1"/>
    </source>
</evidence>
<organism evidence="1 2">
    <name type="scientific">Crucibulum laeve</name>
    <dbReference type="NCBI Taxonomy" id="68775"/>
    <lineage>
        <taxon>Eukaryota</taxon>
        <taxon>Fungi</taxon>
        <taxon>Dikarya</taxon>
        <taxon>Basidiomycota</taxon>
        <taxon>Agaricomycotina</taxon>
        <taxon>Agaricomycetes</taxon>
        <taxon>Agaricomycetidae</taxon>
        <taxon>Agaricales</taxon>
        <taxon>Agaricineae</taxon>
        <taxon>Nidulariaceae</taxon>
        <taxon>Crucibulum</taxon>
    </lineage>
</organism>
<keyword evidence="2" id="KW-1185">Reference proteome</keyword>
<dbReference type="EMBL" id="ML213761">
    <property type="protein sequence ID" value="TFK31399.1"/>
    <property type="molecule type" value="Genomic_DNA"/>
</dbReference>
<dbReference type="Proteomes" id="UP000308652">
    <property type="component" value="Unassembled WGS sequence"/>
</dbReference>
<evidence type="ECO:0000313" key="2">
    <source>
        <dbReference type="Proteomes" id="UP000308652"/>
    </source>
</evidence>